<feature type="domain" description="Glycosyl transferase family 1" evidence="1">
    <location>
        <begin position="200"/>
        <end position="275"/>
    </location>
</feature>
<evidence type="ECO:0000313" key="2">
    <source>
        <dbReference type="EMBL" id="GGC20109.1"/>
    </source>
</evidence>
<protein>
    <recommendedName>
        <fullName evidence="1">Glycosyl transferase family 1 domain-containing protein</fullName>
    </recommendedName>
</protein>
<name>A0ABQ1L5T4_9PROT</name>
<dbReference type="InterPro" id="IPR001296">
    <property type="entry name" value="Glyco_trans_1"/>
</dbReference>
<sequence>MSRIIFLNPYDPKAISGGIKVTYQHAGMLAKLGHDVSVFQPAGKPDWLDISNLVKVCDQFEPEDGSLIVFPETLKDFLLDLAREPLPGTKVLFCQNQFYLYTFRLNGSALKEMGFEHFIVPGRETERALSSVLGLDSIHVIPNSVDTDLFYPRPKQLCIATNPGKWPAEKGNAALADLIVTMLHLKYPHTKEVPWIALENRPQREVAEAMGIAPIFLALSRQEAAPLTPLEAMASRCAVVGLHGTGGKDYATPFNGHWFSPEQCEEIVDCIATLLFDIVHGAPHIDRMLDAAEKTAKQYSVNGTYQAVAQVYGDILAQSAA</sequence>
<comment type="caution">
    <text evidence="2">The sequence shown here is derived from an EMBL/GenBank/DDBJ whole genome shotgun (WGS) entry which is preliminary data.</text>
</comment>
<evidence type="ECO:0000259" key="1">
    <source>
        <dbReference type="Pfam" id="PF00534"/>
    </source>
</evidence>
<keyword evidence="3" id="KW-1185">Reference proteome</keyword>
<proteinExistence type="predicted"/>
<dbReference type="Gene3D" id="3.40.50.2000">
    <property type="entry name" value="Glycogen Phosphorylase B"/>
    <property type="match status" value="1"/>
</dbReference>
<dbReference type="PANTHER" id="PTHR45947:SF3">
    <property type="entry name" value="SULFOQUINOVOSYL TRANSFERASE SQD2"/>
    <property type="match status" value="1"/>
</dbReference>
<dbReference type="PANTHER" id="PTHR45947">
    <property type="entry name" value="SULFOQUINOVOSYL TRANSFERASE SQD2"/>
    <property type="match status" value="1"/>
</dbReference>
<dbReference type="Proteomes" id="UP000637769">
    <property type="component" value="Unassembled WGS sequence"/>
</dbReference>
<accession>A0ABQ1L5T4</accession>
<dbReference type="CDD" id="cd03801">
    <property type="entry name" value="GT4_PimA-like"/>
    <property type="match status" value="1"/>
</dbReference>
<reference evidence="3" key="1">
    <citation type="journal article" date="2019" name="Int. J. Syst. Evol. Microbiol.">
        <title>The Global Catalogue of Microorganisms (GCM) 10K type strain sequencing project: providing services to taxonomists for standard genome sequencing and annotation.</title>
        <authorList>
            <consortium name="The Broad Institute Genomics Platform"/>
            <consortium name="The Broad Institute Genome Sequencing Center for Infectious Disease"/>
            <person name="Wu L."/>
            <person name="Ma J."/>
        </authorList>
    </citation>
    <scope>NUCLEOTIDE SEQUENCE [LARGE SCALE GENOMIC DNA]</scope>
    <source>
        <strain evidence="3">CCM 7132</strain>
    </source>
</reference>
<dbReference type="EMBL" id="BMCH01000001">
    <property type="protein sequence ID" value="GGC20109.1"/>
    <property type="molecule type" value="Genomic_DNA"/>
</dbReference>
<evidence type="ECO:0000313" key="3">
    <source>
        <dbReference type="Proteomes" id="UP000637769"/>
    </source>
</evidence>
<dbReference type="InterPro" id="IPR050194">
    <property type="entry name" value="Glycosyltransferase_grp1"/>
</dbReference>
<gene>
    <name evidence="2" type="ORF">GCM10007207_01700</name>
</gene>
<dbReference type="Pfam" id="PF00534">
    <property type="entry name" value="Glycos_transf_1"/>
    <property type="match status" value="1"/>
</dbReference>
<dbReference type="SUPFAM" id="SSF53756">
    <property type="entry name" value="UDP-Glycosyltransferase/glycogen phosphorylase"/>
    <property type="match status" value="1"/>
</dbReference>
<organism evidence="2 3">
    <name type="scientific">Asaia siamensis</name>
    <dbReference type="NCBI Taxonomy" id="110479"/>
    <lineage>
        <taxon>Bacteria</taxon>
        <taxon>Pseudomonadati</taxon>
        <taxon>Pseudomonadota</taxon>
        <taxon>Alphaproteobacteria</taxon>
        <taxon>Acetobacterales</taxon>
        <taxon>Acetobacteraceae</taxon>
        <taxon>Asaia</taxon>
    </lineage>
</organism>